<evidence type="ECO:0000313" key="2">
    <source>
        <dbReference type="Proteomes" id="UP001247754"/>
    </source>
</evidence>
<comment type="caution">
    <text evidence="1">The sequence shown here is derived from an EMBL/GenBank/DDBJ whole genome shotgun (WGS) entry which is preliminary data.</text>
</comment>
<keyword evidence="2" id="KW-1185">Reference proteome</keyword>
<gene>
    <name evidence="1" type="ORF">RGD00_23375</name>
</gene>
<accession>A0ABU1FF66</accession>
<dbReference type="RefSeq" id="WP_310459629.1">
    <property type="nucleotide sequence ID" value="NZ_JAVKPH010000122.1"/>
</dbReference>
<evidence type="ECO:0000313" key="1">
    <source>
        <dbReference type="EMBL" id="MDR5655548.1"/>
    </source>
</evidence>
<protein>
    <submittedName>
        <fullName evidence="1">Uncharacterized protein</fullName>
    </submittedName>
</protein>
<sequence length="166" mass="17123">MSTTVIADIILQGMPGEVDDIFPQITILEGDEPAVTVSHGQFDGLLFDAMTDSELQPPRMTGNGGGEGIADIVPDGGGYAPSRTDSTVGFDLAAAEAPVADSASNDIIYVTRIDQNVYAGAGDDVVILQAISSGYPNVVIDGGAGRDVFDARNIFVGYNGSVAQIL</sequence>
<organism evidence="1 2">
    <name type="scientific">Ruixingdingia sedimenti</name>
    <dbReference type="NCBI Taxonomy" id="3073604"/>
    <lineage>
        <taxon>Bacteria</taxon>
        <taxon>Pseudomonadati</taxon>
        <taxon>Pseudomonadota</taxon>
        <taxon>Alphaproteobacteria</taxon>
        <taxon>Rhodobacterales</taxon>
        <taxon>Paracoccaceae</taxon>
        <taxon>Ruixingdingia</taxon>
    </lineage>
</organism>
<dbReference type="EMBL" id="JAVKPH010000122">
    <property type="protein sequence ID" value="MDR5655548.1"/>
    <property type="molecule type" value="Genomic_DNA"/>
</dbReference>
<dbReference type="SUPFAM" id="SSF51120">
    <property type="entry name" value="beta-Roll"/>
    <property type="match status" value="1"/>
</dbReference>
<dbReference type="Proteomes" id="UP001247754">
    <property type="component" value="Unassembled WGS sequence"/>
</dbReference>
<proteinExistence type="predicted"/>
<dbReference type="InterPro" id="IPR011049">
    <property type="entry name" value="Serralysin-like_metalloprot_C"/>
</dbReference>
<reference evidence="1 2" key="1">
    <citation type="submission" date="2023-09" db="EMBL/GenBank/DDBJ databases">
        <title>Xinfangfangia sedmenti sp. nov., isolated the sedment.</title>
        <authorList>
            <person name="Xu L."/>
        </authorList>
    </citation>
    <scope>NUCLEOTIDE SEQUENCE [LARGE SCALE GENOMIC DNA]</scope>
    <source>
        <strain evidence="1 2">LG-4</strain>
    </source>
</reference>
<name>A0ABU1FF66_9RHOB</name>